<dbReference type="PROSITE" id="PS51257">
    <property type="entry name" value="PROKAR_LIPOPROTEIN"/>
    <property type="match status" value="1"/>
</dbReference>
<organism evidence="2 3">
    <name type="scientific">Polyangium fumosum</name>
    <dbReference type="NCBI Taxonomy" id="889272"/>
    <lineage>
        <taxon>Bacteria</taxon>
        <taxon>Pseudomonadati</taxon>
        <taxon>Myxococcota</taxon>
        <taxon>Polyangia</taxon>
        <taxon>Polyangiales</taxon>
        <taxon>Polyangiaceae</taxon>
        <taxon>Polyangium</taxon>
    </lineage>
</organism>
<gene>
    <name evidence="2" type="ORF">E8A74_39650</name>
</gene>
<evidence type="ECO:0000313" key="2">
    <source>
        <dbReference type="EMBL" id="TKC98912.1"/>
    </source>
</evidence>
<protein>
    <submittedName>
        <fullName evidence="2">Uncharacterized protein</fullName>
    </submittedName>
</protein>
<evidence type="ECO:0000256" key="1">
    <source>
        <dbReference type="SAM" id="MobiDB-lite"/>
    </source>
</evidence>
<evidence type="ECO:0000313" key="3">
    <source>
        <dbReference type="Proteomes" id="UP000309215"/>
    </source>
</evidence>
<feature type="region of interest" description="Disordered" evidence="1">
    <location>
        <begin position="83"/>
        <end position="106"/>
    </location>
</feature>
<dbReference type="EMBL" id="SSMQ01000062">
    <property type="protein sequence ID" value="TKC98912.1"/>
    <property type="molecule type" value="Genomic_DNA"/>
</dbReference>
<reference evidence="2 3" key="1">
    <citation type="submission" date="2019-04" db="EMBL/GenBank/DDBJ databases">
        <authorList>
            <person name="Li Y."/>
            <person name="Wang J."/>
        </authorList>
    </citation>
    <scope>NUCLEOTIDE SEQUENCE [LARGE SCALE GENOMIC DNA]</scope>
    <source>
        <strain evidence="2 3">DSM 14668</strain>
    </source>
</reference>
<dbReference type="Proteomes" id="UP000309215">
    <property type="component" value="Unassembled WGS sequence"/>
</dbReference>
<comment type="caution">
    <text evidence="2">The sequence shown here is derived from an EMBL/GenBank/DDBJ whole genome shotgun (WGS) entry which is preliminary data.</text>
</comment>
<dbReference type="RefSeq" id="WP_136934320.1">
    <property type="nucleotide sequence ID" value="NZ_SSMQ01000062.1"/>
</dbReference>
<feature type="compositionally biased region" description="Basic and acidic residues" evidence="1">
    <location>
        <begin position="89"/>
        <end position="100"/>
    </location>
</feature>
<sequence>MKSSIHAAASMFVVAAALTGCGKGEEALVRVQVPEAKCEVAIPGNMTIADASAGGFYVVEKGKNAKFDGTLLAVTPVAPMGDIAPPGSKDVKLDKDEKNPDGSVAREGSYKTDIQSFYVAEYAYPIGKDWLHCTIKAAKPERRDQVAKLCRVLAPKAL</sequence>
<dbReference type="OrthoDB" id="9829850at2"/>
<accession>A0A4U1IXW6</accession>
<keyword evidence="3" id="KW-1185">Reference proteome</keyword>
<proteinExistence type="predicted"/>
<name>A0A4U1IXW6_9BACT</name>
<dbReference type="AlphaFoldDB" id="A0A4U1IXW6"/>